<keyword evidence="4 8" id="KW-0413">Isomerase</keyword>
<dbReference type="PROSITE" id="PS50059">
    <property type="entry name" value="FKBP_PPIASE"/>
    <property type="match status" value="1"/>
</dbReference>
<dbReference type="PANTHER" id="PTHR46674:SF1">
    <property type="entry name" value="INACTIVE PEPTIDYL-PROLYL CIS-TRANS ISOMERASE FKBP6"/>
    <property type="match status" value="1"/>
</dbReference>
<dbReference type="GO" id="GO:0007283">
    <property type="term" value="P:spermatogenesis"/>
    <property type="evidence" value="ECO:0007669"/>
    <property type="project" value="TreeGrafter"/>
</dbReference>
<keyword evidence="2" id="KW-0677">Repeat</keyword>
<evidence type="ECO:0000313" key="8">
    <source>
        <dbReference type="RefSeq" id="XP_023954792.2"/>
    </source>
</evidence>
<dbReference type="InterPro" id="IPR019734">
    <property type="entry name" value="TPR_rpt"/>
</dbReference>
<dbReference type="InterPro" id="IPR042282">
    <property type="entry name" value="FKBP6/shu"/>
</dbReference>
<evidence type="ECO:0000256" key="3">
    <source>
        <dbReference type="ARBA" id="ARBA00022803"/>
    </source>
</evidence>
<evidence type="ECO:0000256" key="4">
    <source>
        <dbReference type="PROSITE-ProRule" id="PRU00277"/>
    </source>
</evidence>
<comment type="similarity">
    <text evidence="1">Belongs to the FKBP6 family.</text>
</comment>
<reference evidence="8" key="1">
    <citation type="submission" date="2025-08" db="UniProtKB">
        <authorList>
            <consortium name="RefSeq"/>
        </authorList>
    </citation>
    <scope>IDENTIFICATION</scope>
</reference>
<keyword evidence="4" id="KW-0697">Rotamase</keyword>
<dbReference type="GeneID" id="112058302"/>
<dbReference type="GO" id="GO:0005737">
    <property type="term" value="C:cytoplasm"/>
    <property type="evidence" value="ECO:0007669"/>
    <property type="project" value="TreeGrafter"/>
</dbReference>
<feature type="domain" description="PPIase FKBP-type" evidence="6">
    <location>
        <begin position="96"/>
        <end position="184"/>
    </location>
</feature>
<evidence type="ECO:0000259" key="6">
    <source>
        <dbReference type="PROSITE" id="PS50059"/>
    </source>
</evidence>
<feature type="repeat" description="TPR" evidence="5">
    <location>
        <begin position="292"/>
        <end position="325"/>
    </location>
</feature>
<dbReference type="GO" id="GO:0034587">
    <property type="term" value="P:piRNA processing"/>
    <property type="evidence" value="ECO:0007669"/>
    <property type="project" value="TreeGrafter"/>
</dbReference>
<dbReference type="PANTHER" id="PTHR46674">
    <property type="entry name" value="INACTIVE PEPTIDYL-PROLYL CIS-TRANS ISOMERASE FKBP6"/>
    <property type="match status" value="1"/>
</dbReference>
<evidence type="ECO:0000313" key="7">
    <source>
        <dbReference type="Proteomes" id="UP001652582"/>
    </source>
</evidence>
<organism evidence="7 8">
    <name type="scientific">Bicyclus anynana</name>
    <name type="common">Squinting bush brown butterfly</name>
    <dbReference type="NCBI Taxonomy" id="110368"/>
    <lineage>
        <taxon>Eukaryota</taxon>
        <taxon>Metazoa</taxon>
        <taxon>Ecdysozoa</taxon>
        <taxon>Arthropoda</taxon>
        <taxon>Hexapoda</taxon>
        <taxon>Insecta</taxon>
        <taxon>Pterygota</taxon>
        <taxon>Neoptera</taxon>
        <taxon>Endopterygota</taxon>
        <taxon>Lepidoptera</taxon>
        <taxon>Glossata</taxon>
        <taxon>Ditrysia</taxon>
        <taxon>Papilionoidea</taxon>
        <taxon>Nymphalidae</taxon>
        <taxon>Satyrinae</taxon>
        <taxon>Satyrini</taxon>
        <taxon>Mycalesina</taxon>
        <taxon>Bicyclus</taxon>
    </lineage>
</organism>
<sequence length="430" mass="48887">MNSNEPKIVLETGLDLRQLFTTGSTIHINTEYDDIDIEAEVENSESYSKRNARTEYKGEPVECFEEFAKHLTQLDKSGFIKKKILQEGGGLPLDKECTVSVAFTGYWENEVEPFGCTKPDKPMVVNLNDNDLLPGIQMAIESMLVGELSVFLISYRVMYGEMGAPPRIKAKADCVFFIQLIKSIITPKDGEIDFAEPNVFQRVHHKVKLLFSSGVTLHKSKNYPTAIQLFKKGINMLHRCRLADEKEENIQIKLLRKMYINLAISYNETKQPLKACTACNELNRLDSLWNNPKALFQNAKALRMIGQFEDAQKRLNRALKLSPDEKKAEILGEIALVNRLKNSCNQSLLVETQMPNTLNDKFKTEVDALLHSFKENVSLCNLTLPGNLNAAEMDYIKEACVRENLFCYRNEADYILDRDPIESKAELLST</sequence>
<gene>
    <name evidence="8" type="primary">LOC112058302</name>
</gene>
<dbReference type="Gene3D" id="1.25.40.10">
    <property type="entry name" value="Tetratricopeptide repeat domain"/>
    <property type="match status" value="1"/>
</dbReference>
<dbReference type="SUPFAM" id="SSF48452">
    <property type="entry name" value="TPR-like"/>
    <property type="match status" value="1"/>
</dbReference>
<dbReference type="Proteomes" id="UP001652582">
    <property type="component" value="Chromosome 3"/>
</dbReference>
<accession>A0A6J1PAB0</accession>
<protein>
    <recommendedName>
        <fullName evidence="4">peptidylprolyl isomerase</fullName>
        <ecNumber evidence="4">5.2.1.8</ecNumber>
    </recommendedName>
</protein>
<comment type="catalytic activity">
    <reaction evidence="4">
        <text>[protein]-peptidylproline (omega=180) = [protein]-peptidylproline (omega=0)</text>
        <dbReference type="Rhea" id="RHEA:16237"/>
        <dbReference type="Rhea" id="RHEA-COMP:10747"/>
        <dbReference type="Rhea" id="RHEA-COMP:10748"/>
        <dbReference type="ChEBI" id="CHEBI:83833"/>
        <dbReference type="ChEBI" id="CHEBI:83834"/>
        <dbReference type="EC" id="5.2.1.8"/>
    </reaction>
</comment>
<dbReference type="AlphaFoldDB" id="A0A6J1PAB0"/>
<evidence type="ECO:0000256" key="1">
    <source>
        <dbReference type="ARBA" id="ARBA00009648"/>
    </source>
</evidence>
<proteinExistence type="inferred from homology"/>
<dbReference type="OrthoDB" id="8116123at2759"/>
<keyword evidence="7" id="KW-1185">Reference proteome</keyword>
<dbReference type="KEGG" id="bany:112058302"/>
<dbReference type="RefSeq" id="XP_023954792.2">
    <property type="nucleotide sequence ID" value="XM_024099024.2"/>
</dbReference>
<dbReference type="GO" id="GO:0051879">
    <property type="term" value="F:Hsp90 protein binding"/>
    <property type="evidence" value="ECO:0007669"/>
    <property type="project" value="TreeGrafter"/>
</dbReference>
<dbReference type="Gene3D" id="3.10.50.40">
    <property type="match status" value="1"/>
</dbReference>
<dbReference type="SMART" id="SM00028">
    <property type="entry name" value="TPR"/>
    <property type="match status" value="2"/>
</dbReference>
<dbReference type="SUPFAM" id="SSF54534">
    <property type="entry name" value="FKBP-like"/>
    <property type="match status" value="1"/>
</dbReference>
<dbReference type="InterPro" id="IPR046357">
    <property type="entry name" value="PPIase_dom_sf"/>
</dbReference>
<dbReference type="EC" id="5.2.1.8" evidence="4"/>
<dbReference type="PROSITE" id="PS50005">
    <property type="entry name" value="TPR"/>
    <property type="match status" value="1"/>
</dbReference>
<dbReference type="GO" id="GO:0003755">
    <property type="term" value="F:peptidyl-prolyl cis-trans isomerase activity"/>
    <property type="evidence" value="ECO:0007669"/>
    <property type="project" value="UniProtKB-KW"/>
</dbReference>
<name>A0A6J1PAB0_BICAN</name>
<keyword evidence="3 5" id="KW-0802">TPR repeat</keyword>
<dbReference type="Pfam" id="PF00254">
    <property type="entry name" value="FKBP_C"/>
    <property type="match status" value="1"/>
</dbReference>
<evidence type="ECO:0000256" key="2">
    <source>
        <dbReference type="ARBA" id="ARBA00022737"/>
    </source>
</evidence>
<dbReference type="InterPro" id="IPR001179">
    <property type="entry name" value="PPIase_FKBP_dom"/>
</dbReference>
<evidence type="ECO:0000256" key="5">
    <source>
        <dbReference type="PROSITE-ProRule" id="PRU00339"/>
    </source>
</evidence>
<dbReference type="InterPro" id="IPR011990">
    <property type="entry name" value="TPR-like_helical_dom_sf"/>
</dbReference>